<feature type="region of interest" description="Disordered" evidence="5">
    <location>
        <begin position="1"/>
        <end position="22"/>
    </location>
</feature>
<accession>A0ABN3C1M4</accession>
<evidence type="ECO:0000256" key="1">
    <source>
        <dbReference type="ARBA" id="ARBA00004776"/>
    </source>
</evidence>
<feature type="compositionally biased region" description="Basic and acidic residues" evidence="5">
    <location>
        <begin position="1"/>
        <end position="11"/>
    </location>
</feature>
<reference evidence="7 8" key="1">
    <citation type="journal article" date="2019" name="Int. J. Syst. Evol. Microbiol.">
        <title>The Global Catalogue of Microorganisms (GCM) 10K type strain sequencing project: providing services to taxonomists for standard genome sequencing and annotation.</title>
        <authorList>
            <consortium name="The Broad Institute Genomics Platform"/>
            <consortium name="The Broad Institute Genome Sequencing Center for Infectious Disease"/>
            <person name="Wu L."/>
            <person name="Ma J."/>
        </authorList>
    </citation>
    <scope>NUCLEOTIDE SEQUENCE [LARGE SCALE GENOMIC DNA]</scope>
    <source>
        <strain evidence="7 8">JCM 16034</strain>
    </source>
</reference>
<evidence type="ECO:0000256" key="4">
    <source>
        <dbReference type="ARBA" id="ARBA00022679"/>
    </source>
</evidence>
<evidence type="ECO:0000313" key="7">
    <source>
        <dbReference type="EMBL" id="GAA2202865.1"/>
    </source>
</evidence>
<dbReference type="InterPro" id="IPR029044">
    <property type="entry name" value="Nucleotide-diphossugar_trans"/>
</dbReference>
<comment type="pathway">
    <text evidence="1">Cell wall biogenesis; cell wall polysaccharide biosynthesis.</text>
</comment>
<dbReference type="Proteomes" id="UP001500432">
    <property type="component" value="Unassembled WGS sequence"/>
</dbReference>
<gene>
    <name evidence="7" type="ORF">GCM10009849_32980</name>
</gene>
<proteinExistence type="inferred from homology"/>
<dbReference type="SUPFAM" id="SSF53448">
    <property type="entry name" value="Nucleotide-diphospho-sugar transferases"/>
    <property type="match status" value="1"/>
</dbReference>
<evidence type="ECO:0000313" key="8">
    <source>
        <dbReference type="Proteomes" id="UP001500432"/>
    </source>
</evidence>
<evidence type="ECO:0000259" key="6">
    <source>
        <dbReference type="Pfam" id="PF00535"/>
    </source>
</evidence>
<evidence type="ECO:0000256" key="3">
    <source>
        <dbReference type="ARBA" id="ARBA00022676"/>
    </source>
</evidence>
<keyword evidence="4" id="KW-0808">Transferase</keyword>
<dbReference type="PANTHER" id="PTHR43179:SF12">
    <property type="entry name" value="GALACTOFURANOSYLTRANSFERASE GLFT2"/>
    <property type="match status" value="1"/>
</dbReference>
<evidence type="ECO:0000256" key="5">
    <source>
        <dbReference type="SAM" id="MobiDB-lite"/>
    </source>
</evidence>
<organism evidence="7 8">
    <name type="scientific">Sinomonas flava</name>
    <dbReference type="NCBI Taxonomy" id="496857"/>
    <lineage>
        <taxon>Bacteria</taxon>
        <taxon>Bacillati</taxon>
        <taxon>Actinomycetota</taxon>
        <taxon>Actinomycetes</taxon>
        <taxon>Micrococcales</taxon>
        <taxon>Micrococcaceae</taxon>
        <taxon>Sinomonas</taxon>
    </lineage>
</organism>
<name>A0ABN3C1M4_9MICC</name>
<dbReference type="PANTHER" id="PTHR43179">
    <property type="entry name" value="RHAMNOSYLTRANSFERASE WBBL"/>
    <property type="match status" value="1"/>
</dbReference>
<protein>
    <submittedName>
        <fullName evidence="7">Glycosyltransferase family A protein</fullName>
    </submittedName>
</protein>
<keyword evidence="3" id="KW-0328">Glycosyltransferase</keyword>
<keyword evidence="8" id="KW-1185">Reference proteome</keyword>
<dbReference type="EMBL" id="BAAAQW010000012">
    <property type="protein sequence ID" value="GAA2202865.1"/>
    <property type="molecule type" value="Genomic_DNA"/>
</dbReference>
<comment type="caution">
    <text evidence="7">The sequence shown here is derived from an EMBL/GenBank/DDBJ whole genome shotgun (WGS) entry which is preliminary data.</text>
</comment>
<comment type="similarity">
    <text evidence="2">Belongs to the glycosyltransferase 2 family.</text>
</comment>
<sequence>MSRRSPHEWGNRPDAAAPPPLEVLIPTRNRPAELATTLAGLAAQDAEDFGVVVSDQSEGAADWEHPAAAAMLRVLRAQGRRVAVHRHLPLRGLAEHRDFLLGVSAAPLVLFLDDDVWLGSEAVRALAEAIGKLGCGFVGMAVQGLSYLDDVRPHEHGELSLWGDRVEPERLSRGGPGFDRWRLHNAANPAHLAARLREAGAFRHRAWAAYRVAWVGGCVLFRRAALAECGGFGFWKDLPPDHAGEDVVVQWRVMERYGGAGILPSHAVHLESPTTVEDRSTEAAEALGLACR</sequence>
<dbReference type="Pfam" id="PF00535">
    <property type="entry name" value="Glycos_transf_2"/>
    <property type="match status" value="1"/>
</dbReference>
<feature type="domain" description="Glycosyltransferase 2-like" evidence="6">
    <location>
        <begin position="23"/>
        <end position="155"/>
    </location>
</feature>
<evidence type="ECO:0000256" key="2">
    <source>
        <dbReference type="ARBA" id="ARBA00006739"/>
    </source>
</evidence>
<dbReference type="Gene3D" id="3.90.550.10">
    <property type="entry name" value="Spore Coat Polysaccharide Biosynthesis Protein SpsA, Chain A"/>
    <property type="match status" value="1"/>
</dbReference>
<dbReference type="CDD" id="cd00761">
    <property type="entry name" value="Glyco_tranf_GTA_type"/>
    <property type="match status" value="1"/>
</dbReference>
<dbReference type="InterPro" id="IPR001173">
    <property type="entry name" value="Glyco_trans_2-like"/>
</dbReference>
<dbReference type="RefSeq" id="WP_344300893.1">
    <property type="nucleotide sequence ID" value="NZ_BAAAQW010000012.1"/>
</dbReference>